<dbReference type="RefSeq" id="WP_188970322.1">
    <property type="nucleotide sequence ID" value="NZ_BMKW01000010.1"/>
</dbReference>
<dbReference type="GO" id="GO:0046872">
    <property type="term" value="F:metal ion binding"/>
    <property type="evidence" value="ECO:0007669"/>
    <property type="project" value="UniProtKB-KW"/>
</dbReference>
<feature type="domain" description="Radical SAM core" evidence="13">
    <location>
        <begin position="96"/>
        <end position="326"/>
    </location>
</feature>
<keyword evidence="15" id="KW-1185">Reference proteome</keyword>
<dbReference type="InterPro" id="IPR003739">
    <property type="entry name" value="Lys_aminomutase/Glu_NH3_mut"/>
</dbReference>
<feature type="modified residue" description="N6-(pyridoxal phosphate)lysine" evidence="12">
    <location>
        <position position="322"/>
    </location>
</feature>
<dbReference type="GO" id="GO:0051539">
    <property type="term" value="F:4 iron, 4 sulfur cluster binding"/>
    <property type="evidence" value="ECO:0007669"/>
    <property type="project" value="UniProtKB-KW"/>
</dbReference>
<dbReference type="PANTHER" id="PTHR30538:SF1">
    <property type="entry name" value="L-LYSINE 2,3-AMINOMUTASE"/>
    <property type="match status" value="1"/>
</dbReference>
<gene>
    <name evidence="14" type="ORF">GCM10011320_41940</name>
</gene>
<name>A0A917KVS5_9PROT</name>
<comment type="similarity">
    <text evidence="3">Belongs to the radical SAM superfamily. KamA family.</text>
</comment>
<dbReference type="InterPro" id="IPR007197">
    <property type="entry name" value="rSAM"/>
</dbReference>
<dbReference type="Proteomes" id="UP000661507">
    <property type="component" value="Unassembled WGS sequence"/>
</dbReference>
<dbReference type="PIRSF" id="PIRSF004911">
    <property type="entry name" value="DUF160"/>
    <property type="match status" value="1"/>
</dbReference>
<keyword evidence="9 11" id="KW-0411">Iron-sulfur</keyword>
<evidence type="ECO:0000256" key="3">
    <source>
        <dbReference type="ARBA" id="ARBA00008703"/>
    </source>
</evidence>
<evidence type="ECO:0000256" key="6">
    <source>
        <dbReference type="ARBA" id="ARBA00022723"/>
    </source>
</evidence>
<evidence type="ECO:0000256" key="12">
    <source>
        <dbReference type="PIRSR" id="PIRSR603739-50"/>
    </source>
</evidence>
<evidence type="ECO:0000256" key="11">
    <source>
        <dbReference type="PIRSR" id="PIRSR004911-1"/>
    </source>
</evidence>
<keyword evidence="7 12" id="KW-0663">Pyridoxal phosphate</keyword>
<reference evidence="14" key="1">
    <citation type="journal article" date="2014" name="Int. J. Syst. Evol. Microbiol.">
        <title>Complete genome sequence of Corynebacterium casei LMG S-19264T (=DSM 44701T), isolated from a smear-ripened cheese.</title>
        <authorList>
            <consortium name="US DOE Joint Genome Institute (JGI-PGF)"/>
            <person name="Walter F."/>
            <person name="Albersmeier A."/>
            <person name="Kalinowski J."/>
            <person name="Ruckert C."/>
        </authorList>
    </citation>
    <scope>NUCLEOTIDE SEQUENCE</scope>
    <source>
        <strain evidence="14">CGMCC 1.3617</strain>
    </source>
</reference>
<feature type="binding site" evidence="11">
    <location>
        <position position="114"/>
    </location>
    <ligand>
        <name>[4Fe-4S] cluster</name>
        <dbReference type="ChEBI" id="CHEBI:49883"/>
        <note>4Fe-4S-S-AdoMet</note>
    </ligand>
</feature>
<dbReference type="SUPFAM" id="SSF102114">
    <property type="entry name" value="Radical SAM enzymes"/>
    <property type="match status" value="1"/>
</dbReference>
<evidence type="ECO:0000256" key="5">
    <source>
        <dbReference type="ARBA" id="ARBA00022691"/>
    </source>
</evidence>
<dbReference type="Pfam" id="PF04055">
    <property type="entry name" value="Radical_SAM"/>
    <property type="match status" value="1"/>
</dbReference>
<keyword evidence="5" id="KW-0949">S-adenosyl-L-methionine</keyword>
<evidence type="ECO:0000313" key="15">
    <source>
        <dbReference type="Proteomes" id="UP000661507"/>
    </source>
</evidence>
<keyword evidence="10" id="KW-0413">Isomerase</keyword>
<comment type="cofactor">
    <cofactor evidence="2">
        <name>[4Fe-4S] cluster</name>
        <dbReference type="ChEBI" id="CHEBI:49883"/>
    </cofactor>
</comment>
<evidence type="ECO:0000256" key="9">
    <source>
        <dbReference type="ARBA" id="ARBA00023014"/>
    </source>
</evidence>
<dbReference type="NCBIfam" id="TIGR03822">
    <property type="entry name" value="AblA_like_2"/>
    <property type="match status" value="1"/>
</dbReference>
<dbReference type="NCBIfam" id="TIGR00238">
    <property type="entry name" value="KamA family radical SAM protein"/>
    <property type="match status" value="1"/>
</dbReference>
<evidence type="ECO:0000259" key="13">
    <source>
        <dbReference type="PROSITE" id="PS51918"/>
    </source>
</evidence>
<dbReference type="SFLD" id="SFLDG01070">
    <property type="entry name" value="PLP-dependent"/>
    <property type="match status" value="1"/>
</dbReference>
<keyword evidence="6 11" id="KW-0479">Metal-binding</keyword>
<feature type="binding site" evidence="11">
    <location>
        <position position="117"/>
    </location>
    <ligand>
        <name>[4Fe-4S] cluster</name>
        <dbReference type="ChEBI" id="CHEBI:49883"/>
        <note>4Fe-4S-S-AdoMet</note>
    </ligand>
</feature>
<evidence type="ECO:0000256" key="2">
    <source>
        <dbReference type="ARBA" id="ARBA00001966"/>
    </source>
</evidence>
<evidence type="ECO:0000256" key="10">
    <source>
        <dbReference type="ARBA" id="ARBA00023235"/>
    </source>
</evidence>
<evidence type="ECO:0000256" key="7">
    <source>
        <dbReference type="ARBA" id="ARBA00022898"/>
    </source>
</evidence>
<dbReference type="SFLD" id="SFLDS00029">
    <property type="entry name" value="Radical_SAM"/>
    <property type="match status" value="1"/>
</dbReference>
<dbReference type="Gene3D" id="3.20.20.70">
    <property type="entry name" value="Aldolase class I"/>
    <property type="match status" value="1"/>
</dbReference>
<dbReference type="InterPro" id="IPR022447">
    <property type="entry name" value="Lys_aminomutase-rel"/>
</dbReference>
<evidence type="ECO:0000256" key="8">
    <source>
        <dbReference type="ARBA" id="ARBA00023004"/>
    </source>
</evidence>
<keyword evidence="8" id="KW-0408">Iron</keyword>
<evidence type="ECO:0000256" key="1">
    <source>
        <dbReference type="ARBA" id="ARBA00001933"/>
    </source>
</evidence>
<feature type="binding site" evidence="11">
    <location>
        <position position="110"/>
    </location>
    <ligand>
        <name>[4Fe-4S] cluster</name>
        <dbReference type="ChEBI" id="CHEBI:49883"/>
        <note>4Fe-4S-S-AdoMet</note>
    </ligand>
</feature>
<evidence type="ECO:0000313" key="14">
    <source>
        <dbReference type="EMBL" id="GGJ30073.1"/>
    </source>
</evidence>
<reference evidence="14" key="2">
    <citation type="submission" date="2020-09" db="EMBL/GenBank/DDBJ databases">
        <authorList>
            <person name="Sun Q."/>
            <person name="Zhou Y."/>
        </authorList>
    </citation>
    <scope>NUCLEOTIDE SEQUENCE</scope>
    <source>
        <strain evidence="14">CGMCC 1.3617</strain>
    </source>
</reference>
<sequence>MPDGDITRQGRTLRSPRDLREAGLLRAEAEAGAVLVAERFAISVTGHVAGLIDRADPADPVARQYIPDAAELVTAPHEVDDPTADAPFTPVKGVVHRYPDRALLKPLLACPIYCRFCFRREVVGPDGGVLSEAELEAAMAWFEATPAIREVILTGGDPLMLSPRRLGAILARLAAMPHIETLRIHTRVPVADPGRVDGALLGALEVGKPVFVAVHANHAREFAPAAIAALERLARAGVPLLGQSVLLRGVNDSAEALEELFRAMLRARVTPYYLHALDPAPGTARFAVPDSEGLALLQSLRGRVPGHAIPCFVRELPQGGGKRPVTAS</sequence>
<dbReference type="AlphaFoldDB" id="A0A917KVS5"/>
<keyword evidence="4 11" id="KW-0004">4Fe-4S</keyword>
<dbReference type="CDD" id="cd01335">
    <property type="entry name" value="Radical_SAM"/>
    <property type="match status" value="1"/>
</dbReference>
<dbReference type="EMBL" id="BMKW01000010">
    <property type="protein sequence ID" value="GGJ30073.1"/>
    <property type="molecule type" value="Genomic_DNA"/>
</dbReference>
<dbReference type="GO" id="GO:0016853">
    <property type="term" value="F:isomerase activity"/>
    <property type="evidence" value="ECO:0007669"/>
    <property type="project" value="UniProtKB-KW"/>
</dbReference>
<organism evidence="14 15">
    <name type="scientific">Neoroseomonas lacus</name>
    <dbReference type="NCBI Taxonomy" id="287609"/>
    <lineage>
        <taxon>Bacteria</taxon>
        <taxon>Pseudomonadati</taxon>
        <taxon>Pseudomonadota</taxon>
        <taxon>Alphaproteobacteria</taxon>
        <taxon>Acetobacterales</taxon>
        <taxon>Acetobacteraceae</taxon>
        <taxon>Neoroseomonas</taxon>
    </lineage>
</organism>
<accession>A0A917KVS5</accession>
<evidence type="ECO:0000256" key="4">
    <source>
        <dbReference type="ARBA" id="ARBA00022485"/>
    </source>
</evidence>
<dbReference type="PROSITE" id="PS51918">
    <property type="entry name" value="RADICAL_SAM"/>
    <property type="match status" value="1"/>
</dbReference>
<dbReference type="PANTHER" id="PTHR30538">
    <property type="entry name" value="LYSINE 2,3-AMINOMUTASE-RELATED"/>
    <property type="match status" value="1"/>
</dbReference>
<comment type="cofactor">
    <cofactor evidence="1 12">
        <name>pyridoxal 5'-phosphate</name>
        <dbReference type="ChEBI" id="CHEBI:597326"/>
    </cofactor>
</comment>
<dbReference type="InterPro" id="IPR013785">
    <property type="entry name" value="Aldolase_TIM"/>
</dbReference>
<dbReference type="InterPro" id="IPR058240">
    <property type="entry name" value="rSAM_sf"/>
</dbReference>
<comment type="caution">
    <text evidence="14">The sequence shown here is derived from an EMBL/GenBank/DDBJ whole genome shotgun (WGS) entry which is preliminary data.</text>
</comment>
<protein>
    <submittedName>
        <fullName evidence="14">Lysine 2,3-aminomutase</fullName>
    </submittedName>
</protein>
<proteinExistence type="inferred from homology"/>